<dbReference type="InterPro" id="IPR023753">
    <property type="entry name" value="FAD/NAD-binding_dom"/>
</dbReference>
<evidence type="ECO:0000313" key="12">
    <source>
        <dbReference type="EMBL" id="BAY16974.1"/>
    </source>
</evidence>
<evidence type="ECO:0000256" key="2">
    <source>
        <dbReference type="ARBA" id="ARBA00012637"/>
    </source>
</evidence>
<name>A0A1Z4GHK6_9CYAN</name>
<dbReference type="GO" id="GO:0050136">
    <property type="term" value="F:NADH dehydrogenase (quinone) (non-electrogenic) activity"/>
    <property type="evidence" value="ECO:0007669"/>
    <property type="project" value="UniProtKB-EC"/>
</dbReference>
<dbReference type="InterPro" id="IPR054585">
    <property type="entry name" value="NDH2-like_C"/>
</dbReference>
<dbReference type="PRINTS" id="PR00368">
    <property type="entry name" value="FADPNR"/>
</dbReference>
<dbReference type="PANTHER" id="PTHR43706">
    <property type="entry name" value="NADH DEHYDROGENASE"/>
    <property type="match status" value="1"/>
</dbReference>
<keyword evidence="9" id="KW-0812">Transmembrane</keyword>
<evidence type="ECO:0000259" key="11">
    <source>
        <dbReference type="Pfam" id="PF22366"/>
    </source>
</evidence>
<dbReference type="PRINTS" id="PR00411">
    <property type="entry name" value="PNDRDTASEI"/>
</dbReference>
<feature type="domain" description="FAD/NAD(P)-binding" evidence="10">
    <location>
        <begin position="41"/>
        <end position="365"/>
    </location>
</feature>
<dbReference type="Proteomes" id="UP000218287">
    <property type="component" value="Chromosome"/>
</dbReference>
<comment type="catalytic activity">
    <reaction evidence="8">
        <text>a quinone + NADH + H(+) = a quinol + NAD(+)</text>
        <dbReference type="Rhea" id="RHEA:46160"/>
        <dbReference type="ChEBI" id="CHEBI:15378"/>
        <dbReference type="ChEBI" id="CHEBI:24646"/>
        <dbReference type="ChEBI" id="CHEBI:57540"/>
        <dbReference type="ChEBI" id="CHEBI:57945"/>
        <dbReference type="ChEBI" id="CHEBI:132124"/>
        <dbReference type="EC" id="1.6.5.9"/>
    </reaction>
</comment>
<dbReference type="Pfam" id="PF22366">
    <property type="entry name" value="NDH2_C"/>
    <property type="match status" value="1"/>
</dbReference>
<dbReference type="Pfam" id="PF07992">
    <property type="entry name" value="Pyr_redox_2"/>
    <property type="match status" value="1"/>
</dbReference>
<evidence type="ECO:0000313" key="13">
    <source>
        <dbReference type="Proteomes" id="UP000218287"/>
    </source>
</evidence>
<feature type="domain" description="External alternative NADH-ubiquinone oxidoreductase-like C-terminal" evidence="11">
    <location>
        <begin position="390"/>
        <end position="444"/>
    </location>
</feature>
<comment type="similarity">
    <text evidence="1">Belongs to the NADH dehydrogenase family.</text>
</comment>
<dbReference type="InterPro" id="IPR045024">
    <property type="entry name" value="NDH-2"/>
</dbReference>
<keyword evidence="7" id="KW-0520">NAD</keyword>
<evidence type="ECO:0000256" key="5">
    <source>
        <dbReference type="ARBA" id="ARBA00022946"/>
    </source>
</evidence>
<evidence type="ECO:0000256" key="1">
    <source>
        <dbReference type="ARBA" id="ARBA00005272"/>
    </source>
</evidence>
<feature type="transmembrane region" description="Helical" evidence="9">
    <location>
        <begin position="412"/>
        <end position="441"/>
    </location>
</feature>
<keyword evidence="9" id="KW-1133">Transmembrane helix</keyword>
<dbReference type="PANTHER" id="PTHR43706:SF47">
    <property type="entry name" value="EXTERNAL NADH-UBIQUINONE OXIDOREDUCTASE 1, MITOCHONDRIAL-RELATED"/>
    <property type="match status" value="1"/>
</dbReference>
<organism evidence="12 13">
    <name type="scientific">Anabaenopsis circularis NIES-21</name>
    <dbReference type="NCBI Taxonomy" id="1085406"/>
    <lineage>
        <taxon>Bacteria</taxon>
        <taxon>Bacillati</taxon>
        <taxon>Cyanobacteriota</taxon>
        <taxon>Cyanophyceae</taxon>
        <taxon>Nostocales</taxon>
        <taxon>Nodulariaceae</taxon>
        <taxon>Anabaenopsis</taxon>
    </lineage>
</organism>
<evidence type="ECO:0000256" key="3">
    <source>
        <dbReference type="ARBA" id="ARBA00022630"/>
    </source>
</evidence>
<evidence type="ECO:0000256" key="8">
    <source>
        <dbReference type="ARBA" id="ARBA00047599"/>
    </source>
</evidence>
<keyword evidence="5" id="KW-0809">Transit peptide</keyword>
<evidence type="ECO:0000256" key="4">
    <source>
        <dbReference type="ARBA" id="ARBA00022827"/>
    </source>
</evidence>
<keyword evidence="6" id="KW-0560">Oxidoreductase</keyword>
<evidence type="ECO:0000256" key="7">
    <source>
        <dbReference type="ARBA" id="ARBA00023027"/>
    </source>
</evidence>
<dbReference type="InterPro" id="IPR036188">
    <property type="entry name" value="FAD/NAD-bd_sf"/>
</dbReference>
<protein>
    <recommendedName>
        <fullName evidence="2">NADH:ubiquinone reductase (non-electrogenic)</fullName>
        <ecNumber evidence="2">1.6.5.9</ecNumber>
    </recommendedName>
</protein>
<proteinExistence type="inferred from homology"/>
<dbReference type="AlphaFoldDB" id="A0A1Z4GHK6"/>
<dbReference type="EMBL" id="AP018174">
    <property type="protein sequence ID" value="BAY16974.1"/>
    <property type="molecule type" value="Genomic_DNA"/>
</dbReference>
<dbReference type="SUPFAM" id="SSF51905">
    <property type="entry name" value="FAD/NAD(P)-binding domain"/>
    <property type="match status" value="1"/>
</dbReference>
<keyword evidence="3" id="KW-0285">Flavoprotein</keyword>
<evidence type="ECO:0000259" key="10">
    <source>
        <dbReference type="Pfam" id="PF07992"/>
    </source>
</evidence>
<evidence type="ECO:0000256" key="6">
    <source>
        <dbReference type="ARBA" id="ARBA00023002"/>
    </source>
</evidence>
<keyword evidence="9" id="KW-0472">Membrane</keyword>
<sequence length="470" mass="51981">MISKRQPEDNAVTSLLRKVTTLLTQGNIFMEVSGDKNKPHQVVIVGGGFGGLYTAKHLAKANVNVTLIDKRNFHLFQPLLYQVATGTLSPGDISSPLRAVFSKSKNTQVLLGEVSDIDPKAQKVMMGDQVIPYDTLVVATGANHSYFGKDDWKDVAPGLKTVEDAIEMRRRIFGAFEAAEKETDPEKRRAWLTFVLVGGGPTGVELAGAIAELAYKTLKEDFRNIDTSETRILLLQGGDRILPHIAPELSEVAAQSLRKLGAVIHTNTRVTNIENDTVIFKQGGEVREITTKTILWAAGVKASAMGQILAERTDVECDHAGRVIVEPNLTVRDYKNIFVVGDLANFSHQAMKPLPGVAPVAKQQGEYVAKLIQKRLKGHTLPQFHYNDVGSLAMIGQNLAVVDLGFIKLQGFLAWVFWLLVHIYFLIEFDTKLLVVFQWAWNYITRNRRSRLITGREAFVEAKPVSSGSH</sequence>
<evidence type="ECO:0000256" key="9">
    <source>
        <dbReference type="SAM" id="Phobius"/>
    </source>
</evidence>
<keyword evidence="13" id="KW-1185">Reference proteome</keyword>
<gene>
    <name evidence="12" type="ORF">NIES21_28080</name>
</gene>
<reference evidence="12 13" key="1">
    <citation type="submission" date="2017-06" db="EMBL/GenBank/DDBJ databases">
        <title>Genome sequencing of cyanobaciteial culture collection at National Institute for Environmental Studies (NIES).</title>
        <authorList>
            <person name="Hirose Y."/>
            <person name="Shimura Y."/>
            <person name="Fujisawa T."/>
            <person name="Nakamura Y."/>
            <person name="Kawachi M."/>
        </authorList>
    </citation>
    <scope>NUCLEOTIDE SEQUENCE [LARGE SCALE GENOMIC DNA]</scope>
    <source>
        <strain evidence="12 13">NIES-21</strain>
    </source>
</reference>
<keyword evidence="4" id="KW-0274">FAD</keyword>
<dbReference type="Gene3D" id="3.50.50.100">
    <property type="match status" value="1"/>
</dbReference>
<dbReference type="EC" id="1.6.5.9" evidence="2"/>
<accession>A0A1Z4GHK6</accession>